<dbReference type="PANTHER" id="PTHR30244:SF36">
    <property type="entry name" value="3-OXO-GLUCOSE-6-PHOSPHATE:GLUTAMATE AMINOTRANSFERASE"/>
    <property type="match status" value="1"/>
</dbReference>
<dbReference type="RefSeq" id="WP_228234342.1">
    <property type="nucleotide sequence ID" value="NZ_JAJGNA010000017.1"/>
</dbReference>
<evidence type="ECO:0000313" key="6">
    <source>
        <dbReference type="EMBL" id="MCC4309520.1"/>
    </source>
</evidence>
<dbReference type="FunFam" id="3.40.640.10:FF:000089">
    <property type="entry name" value="Aminotransferase, DegT/DnrJ/EryC1/StrS family"/>
    <property type="match status" value="1"/>
</dbReference>
<dbReference type="InterPro" id="IPR000653">
    <property type="entry name" value="DegT/StrS_aminotransferase"/>
</dbReference>
<dbReference type="Gene3D" id="3.90.1150.10">
    <property type="entry name" value="Aspartate Aminotransferase, domain 1"/>
    <property type="match status" value="1"/>
</dbReference>
<evidence type="ECO:0000256" key="2">
    <source>
        <dbReference type="ARBA" id="ARBA00037999"/>
    </source>
</evidence>
<organism evidence="6 7">
    <name type="scientific">Alloalcanivorax marinus</name>
    <dbReference type="NCBI Taxonomy" id="1177169"/>
    <lineage>
        <taxon>Bacteria</taxon>
        <taxon>Pseudomonadati</taxon>
        <taxon>Pseudomonadota</taxon>
        <taxon>Gammaproteobacteria</taxon>
        <taxon>Oceanospirillales</taxon>
        <taxon>Alcanivoracaceae</taxon>
        <taxon>Alloalcanivorax</taxon>
    </lineage>
</organism>
<evidence type="ECO:0000256" key="4">
    <source>
        <dbReference type="PIRSR" id="PIRSR000390-2"/>
    </source>
</evidence>
<dbReference type="PIRSF" id="PIRSF000390">
    <property type="entry name" value="PLP_StrS"/>
    <property type="match status" value="1"/>
</dbReference>
<gene>
    <name evidence="6" type="ORF">LL252_13170</name>
</gene>
<feature type="modified residue" description="N6-(pyridoxal phosphate)lysine" evidence="4">
    <location>
        <position position="190"/>
    </location>
</feature>
<keyword evidence="6" id="KW-0032">Aminotransferase</keyword>
<accession>A0A9Q3UN85</accession>
<evidence type="ECO:0000256" key="3">
    <source>
        <dbReference type="PIRSR" id="PIRSR000390-1"/>
    </source>
</evidence>
<feature type="active site" description="Proton acceptor" evidence="3">
    <location>
        <position position="190"/>
    </location>
</feature>
<keyword evidence="1 4" id="KW-0663">Pyridoxal phosphate</keyword>
<dbReference type="Proteomes" id="UP001108027">
    <property type="component" value="Unassembled WGS sequence"/>
</dbReference>
<dbReference type="GO" id="GO:0008483">
    <property type="term" value="F:transaminase activity"/>
    <property type="evidence" value="ECO:0007669"/>
    <property type="project" value="UniProtKB-KW"/>
</dbReference>
<name>A0A9Q3UN85_9GAMM</name>
<dbReference type="Gene3D" id="3.40.640.10">
    <property type="entry name" value="Type I PLP-dependent aspartate aminotransferase-like (Major domain)"/>
    <property type="match status" value="1"/>
</dbReference>
<dbReference type="Pfam" id="PF01041">
    <property type="entry name" value="DegT_DnrJ_EryC1"/>
    <property type="match status" value="1"/>
</dbReference>
<protein>
    <submittedName>
        <fullName evidence="6">DegT/DnrJ/EryC1/StrS family aminotransferase</fullName>
    </submittedName>
</protein>
<dbReference type="EMBL" id="JAJGNA010000017">
    <property type="protein sequence ID" value="MCC4309520.1"/>
    <property type="molecule type" value="Genomic_DNA"/>
</dbReference>
<keyword evidence="7" id="KW-1185">Reference proteome</keyword>
<evidence type="ECO:0000313" key="7">
    <source>
        <dbReference type="Proteomes" id="UP001108027"/>
    </source>
</evidence>
<dbReference type="AlphaFoldDB" id="A0A9Q3UN85"/>
<dbReference type="SUPFAM" id="SSF53383">
    <property type="entry name" value="PLP-dependent transferases"/>
    <property type="match status" value="1"/>
</dbReference>
<proteinExistence type="inferred from homology"/>
<evidence type="ECO:0000256" key="5">
    <source>
        <dbReference type="RuleBase" id="RU004508"/>
    </source>
</evidence>
<evidence type="ECO:0000256" key="1">
    <source>
        <dbReference type="ARBA" id="ARBA00022898"/>
    </source>
</evidence>
<sequence length="370" mass="40188">MTKMHDIPFLDLQAAYRELKPDIDKAVARVLESGWYILGPEVEAFEQEFAAYCQAGHAIGVGNGLDALVLALRAVGVQPGDEVIVPSNTYIATWLAVTQCGAKPIPVEPCESTFNIDPERIEEAITPLTRAILPVHLYGQPADLDPVLSVARHHGLRVVEDAAQAHGARYKGRRIGAHGDAVAWSFYPGKNLGALGDGGAVTTDDAAIASRIRLLRNYGSREKYVHEVQGVNSRLDPIQAAVLRVKLRVLDSWNERRRALAARYVDVLAGAGLVLPAVPDWAEPVWHLFVIRSSARDALKAKFDGAGIGTLIHYPIPPHVQQAYEDLKFDSQAFPLAGRLAEEVLSLPIGPHLSSDAPVAVANILEKQRT</sequence>
<dbReference type="PANTHER" id="PTHR30244">
    <property type="entry name" value="TRANSAMINASE"/>
    <property type="match status" value="1"/>
</dbReference>
<dbReference type="GO" id="GO:0000271">
    <property type="term" value="P:polysaccharide biosynthetic process"/>
    <property type="evidence" value="ECO:0007669"/>
    <property type="project" value="TreeGrafter"/>
</dbReference>
<dbReference type="InterPro" id="IPR015424">
    <property type="entry name" value="PyrdxlP-dep_Trfase"/>
</dbReference>
<dbReference type="GO" id="GO:0030170">
    <property type="term" value="F:pyridoxal phosphate binding"/>
    <property type="evidence" value="ECO:0007669"/>
    <property type="project" value="TreeGrafter"/>
</dbReference>
<dbReference type="InterPro" id="IPR015421">
    <property type="entry name" value="PyrdxlP-dep_Trfase_major"/>
</dbReference>
<reference evidence="6" key="1">
    <citation type="submission" date="2021-10" db="EMBL/GenBank/DDBJ databases">
        <title>The diversity and Nitrogen Metabolism of Culturable Nitrate-Utilizing Bacteria Within the Oxygen Minimum Zone of the Changjiang (Yangtze River)Estuary.</title>
        <authorList>
            <person name="Zhang D."/>
            <person name="Zheng J."/>
            <person name="Liu S."/>
            <person name="He W."/>
        </authorList>
    </citation>
    <scope>NUCLEOTIDE SEQUENCE</scope>
    <source>
        <strain evidence="6">FXH-223</strain>
    </source>
</reference>
<comment type="caution">
    <text evidence="6">The sequence shown here is derived from an EMBL/GenBank/DDBJ whole genome shotgun (WGS) entry which is preliminary data.</text>
</comment>
<dbReference type="CDD" id="cd00616">
    <property type="entry name" value="AHBA_syn"/>
    <property type="match status" value="1"/>
</dbReference>
<comment type="similarity">
    <text evidence="2 5">Belongs to the DegT/DnrJ/EryC1 family.</text>
</comment>
<dbReference type="InterPro" id="IPR015422">
    <property type="entry name" value="PyrdxlP-dep_Trfase_small"/>
</dbReference>
<keyword evidence="6" id="KW-0808">Transferase</keyword>